<dbReference type="PANTHER" id="PTHR43642:SF1">
    <property type="entry name" value="HYBRID SIGNAL TRANSDUCTION HISTIDINE KINASE G"/>
    <property type="match status" value="1"/>
</dbReference>
<dbReference type="PANTHER" id="PTHR43642">
    <property type="entry name" value="HYBRID SIGNAL TRANSDUCTION HISTIDINE KINASE G"/>
    <property type="match status" value="1"/>
</dbReference>
<feature type="domain" description="Orc1-like AAA ATPase" evidence="1">
    <location>
        <begin position="598"/>
        <end position="808"/>
    </location>
</feature>
<name>A0ABD3NXB6_9STRA</name>
<dbReference type="InterPro" id="IPR053159">
    <property type="entry name" value="Hybrid_Histidine_Kinase"/>
</dbReference>
<sequence>MNNNLRDEADDEVAALTRGSSLGWGTAIYNGRNSHQNGNGSHSAPMYTINGMGHTNNNAFGQSNWTSPPIHEGVEEFSSIQMPPTPGNFGMHMTNNGMLGNPLTNPAGMPINPLTNPNAMNTNITIINPLGGGTSIHTSQNTAHLDPNPERLLARDAGMNSNHVPYSNYESIMSSLGHFQNGNAMSYGQVSRMSAAGYVDREREMYREFGKESRAFELDERRFDLEEKNDSLDLFDGGELKEVEEGGLGVNEFGEGFEKRQEEFHEKETVIVDQEVIDLDAFQEEASVQMLFPPMQQSQSTNLATATTRGAAGAGATSRRTIALKEWMDLHKPRDCLPSSPKHKVYIEKVTILSHAIVTKIMEGFARKHNRINRTTNTINGNAAEGEFQFDLNGDWEPRSSDIAVEYIIVTEVVSDNNDTTGGMKIEEITFDVITDFDWDDASWDGNMMGEHQDAGLLMAMGKLMYGLYMQGEEFPVGANVEKRQDGVAKRSGGGGDSKEDSSNDLLEVLRILADGKETGNATESQEENDLLFNKLRGVAMPLPLCRLICDIFQQSRSGTMTMVDLLSDLEQMIESPKAFLHGTITSRWELVFGNNQMFGRKKEMDQLMDAASRVEADDLKKEALLVTGHPGSGKSRLVQDIRKPLKARGWTFLRCKFEKLIQSEPLSVVALGLDEFFMSTMPCFPNTDSFSSPIDNNTGVECSCSKQSCPRKVVQELNSLLGLDGIKTLCRWMPGLKRLVKESYPMHAGYLDDVVDQQQSEQAIQELIHLLGSLLDVVASVCPVLFFVDDLQWADLSTMALLTSVISMAGSSEYAASSNCSLLFVGACRVDEGLTKEVVLRNLQQELEQCECICLEGFDAESLNKMMSEVLCLPCRKTLSLSKTIHEKTLGMPLFVVEMVDTLLAEELLTENDEGGWEWDTNAIRRKPIAEGVAELLSRKLEYLPSQVLRGLQIISCFESRLDFDGVDLEVIEEVQKYDAVDSADLSAALDMATADSLLAISGTTVAFSHDLIQNSTYELIPTSDRIPLLLKLITSLVTRCSTDPSGANVFVLATVNLMNRIGSDYMSANPQQSHLFAKYNLEAGRILIDQTKFAAALLYLQSGMSYIQGNQWEGNHYIASGLHSNLAVANYALGNAEECFNHANQVFEHATTFEDKFLAYCVYIKLLGDGSNDRAIEKLLYLLPFAGEPVDPNAISQQMAVDELMALKQALSGNHDKMLQLSPMTDNTMLLAMKLLGLLVLYSSQQKAFLAGYLAARMIRISLQYGQCEDTVYAMTIFCSSLVYTANDVDESYSLAQVTLLMMKNYNVDKLIPRVYGLIYGTVLSIKDTLQSTIEPLSRACHLTFSNAIHEHAVLNTLIYFRKCLYSGKKLPVLLDELASFTQKHQKLNQMPIIVHFLAPSYSTLSILSGIVIEEPKILSDYSKEQAEDIIVAAISQNELLFVRAAVGIVLFESIILRDFAKASEVVLDYSHFFEITASLELNLFFMAGLVSLHMARLTRESHWIEKGTILLSAYENWSLSNPFNYEHKYLLLKAEYHQLQNETEAAVEAYQSSINSARINKFLQHEAIACEMAAHHFGNIGDKQRTREMIQKTHDVYMEWGANAKAKSVLELLNLRYLDDTVLNTN</sequence>
<reference evidence="2 3" key="1">
    <citation type="submission" date="2024-10" db="EMBL/GenBank/DDBJ databases">
        <title>Updated reference genomes for cyclostephanoid diatoms.</title>
        <authorList>
            <person name="Roberts W.R."/>
            <person name="Alverson A.J."/>
        </authorList>
    </citation>
    <scope>NUCLEOTIDE SEQUENCE [LARGE SCALE GENOMIC DNA]</scope>
    <source>
        <strain evidence="2 3">AJA010-31</strain>
    </source>
</reference>
<proteinExistence type="predicted"/>
<keyword evidence="3" id="KW-1185">Reference proteome</keyword>
<organism evidence="2 3">
    <name type="scientific">Cyclotella atomus</name>
    <dbReference type="NCBI Taxonomy" id="382360"/>
    <lineage>
        <taxon>Eukaryota</taxon>
        <taxon>Sar</taxon>
        <taxon>Stramenopiles</taxon>
        <taxon>Ochrophyta</taxon>
        <taxon>Bacillariophyta</taxon>
        <taxon>Coscinodiscophyceae</taxon>
        <taxon>Thalassiosirophycidae</taxon>
        <taxon>Stephanodiscales</taxon>
        <taxon>Stephanodiscaceae</taxon>
        <taxon>Cyclotella</taxon>
    </lineage>
</organism>
<evidence type="ECO:0000259" key="1">
    <source>
        <dbReference type="Pfam" id="PF13191"/>
    </source>
</evidence>
<dbReference type="Proteomes" id="UP001530400">
    <property type="component" value="Unassembled WGS sequence"/>
</dbReference>
<dbReference type="InterPro" id="IPR027417">
    <property type="entry name" value="P-loop_NTPase"/>
</dbReference>
<protein>
    <recommendedName>
        <fullName evidence="1">Orc1-like AAA ATPase domain-containing protein</fullName>
    </recommendedName>
</protein>
<dbReference type="SUPFAM" id="SSF52540">
    <property type="entry name" value="P-loop containing nucleoside triphosphate hydrolases"/>
    <property type="match status" value="1"/>
</dbReference>
<accession>A0ABD3NXB6</accession>
<dbReference type="EMBL" id="JALLPJ020000912">
    <property type="protein sequence ID" value="KAL3779943.1"/>
    <property type="molecule type" value="Genomic_DNA"/>
</dbReference>
<dbReference type="InterPro" id="IPR041664">
    <property type="entry name" value="AAA_16"/>
</dbReference>
<comment type="caution">
    <text evidence="2">The sequence shown here is derived from an EMBL/GenBank/DDBJ whole genome shotgun (WGS) entry which is preliminary data.</text>
</comment>
<dbReference type="Pfam" id="PF13191">
    <property type="entry name" value="AAA_16"/>
    <property type="match status" value="1"/>
</dbReference>
<evidence type="ECO:0000313" key="2">
    <source>
        <dbReference type="EMBL" id="KAL3779943.1"/>
    </source>
</evidence>
<evidence type="ECO:0000313" key="3">
    <source>
        <dbReference type="Proteomes" id="UP001530400"/>
    </source>
</evidence>
<gene>
    <name evidence="2" type="ORF">ACHAWO_012799</name>
</gene>